<dbReference type="Gene3D" id="1.10.10.10">
    <property type="entry name" value="Winged helix-like DNA-binding domain superfamily/Winged helix DNA-binding domain"/>
    <property type="match status" value="2"/>
</dbReference>
<evidence type="ECO:0000259" key="5">
    <source>
        <dbReference type="PROSITE" id="PS50931"/>
    </source>
</evidence>
<keyword evidence="4" id="KW-0804">Transcription</keyword>
<dbReference type="InterPro" id="IPR005119">
    <property type="entry name" value="LysR_subst-bd"/>
</dbReference>
<dbReference type="SUPFAM" id="SSF46785">
    <property type="entry name" value="Winged helix' DNA-binding domain"/>
    <property type="match status" value="2"/>
</dbReference>
<dbReference type="PROSITE" id="PS50931">
    <property type="entry name" value="HTH_LYSR"/>
    <property type="match status" value="2"/>
</dbReference>
<dbReference type="InterPro" id="IPR036390">
    <property type="entry name" value="WH_DNA-bd_sf"/>
</dbReference>
<keyword evidence="2" id="KW-0805">Transcription regulation</keyword>
<gene>
    <name evidence="6" type="ORF">F6X42_24135</name>
</gene>
<accession>A0ABR7PTH7</accession>
<dbReference type="SUPFAM" id="SSF53850">
    <property type="entry name" value="Periplasmic binding protein-like II"/>
    <property type="match status" value="1"/>
</dbReference>
<comment type="similarity">
    <text evidence="1">Belongs to the LysR transcriptional regulatory family.</text>
</comment>
<dbReference type="PANTHER" id="PTHR30419">
    <property type="entry name" value="HTH-TYPE TRANSCRIPTIONAL REGULATOR YBHD"/>
    <property type="match status" value="1"/>
</dbReference>
<reference evidence="6 7" key="1">
    <citation type="submission" date="2019-09" db="EMBL/GenBank/DDBJ databases">
        <title>Paraburkholderia podalyriae sp. nov., A South African Podalyria-associated rhizobium.</title>
        <authorList>
            <person name="Mavima L."/>
            <person name="Beukes C.W."/>
            <person name="Palmer M."/>
            <person name="De Meyer S.E."/>
            <person name="James E.K."/>
            <person name="Maluk M."/>
            <person name="Avontuur J.R."/>
            <person name="Chan W.Y."/>
            <person name="Venter S.N."/>
            <person name="Steenkamp E.T."/>
        </authorList>
    </citation>
    <scope>NUCLEOTIDE SEQUENCE [LARGE SCALE GENOMIC DNA]</scope>
    <source>
        <strain evidence="6 7">WC7.3b</strain>
    </source>
</reference>
<evidence type="ECO:0000313" key="6">
    <source>
        <dbReference type="EMBL" id="MBC8749555.1"/>
    </source>
</evidence>
<evidence type="ECO:0000256" key="4">
    <source>
        <dbReference type="ARBA" id="ARBA00023163"/>
    </source>
</evidence>
<feature type="domain" description="HTH lysR-type" evidence="5">
    <location>
        <begin position="37"/>
        <end position="94"/>
    </location>
</feature>
<organism evidence="6 7">
    <name type="scientific">Paraburkholderia podalyriae</name>
    <dbReference type="NCBI Taxonomy" id="1938811"/>
    <lineage>
        <taxon>Bacteria</taxon>
        <taxon>Pseudomonadati</taxon>
        <taxon>Pseudomonadota</taxon>
        <taxon>Betaproteobacteria</taxon>
        <taxon>Burkholderiales</taxon>
        <taxon>Burkholderiaceae</taxon>
        <taxon>Paraburkholderia</taxon>
    </lineage>
</organism>
<evidence type="ECO:0000256" key="2">
    <source>
        <dbReference type="ARBA" id="ARBA00023015"/>
    </source>
</evidence>
<protein>
    <submittedName>
        <fullName evidence="6">LysR family transcriptional regulator</fullName>
    </submittedName>
</protein>
<keyword evidence="7" id="KW-1185">Reference proteome</keyword>
<evidence type="ECO:0000256" key="1">
    <source>
        <dbReference type="ARBA" id="ARBA00009437"/>
    </source>
</evidence>
<evidence type="ECO:0000313" key="7">
    <source>
        <dbReference type="Proteomes" id="UP000736373"/>
    </source>
</evidence>
<dbReference type="Pfam" id="PF00126">
    <property type="entry name" value="HTH_1"/>
    <property type="match status" value="2"/>
</dbReference>
<dbReference type="PANTHER" id="PTHR30419:SF8">
    <property type="entry name" value="NITROGEN ASSIMILATION TRANSCRIPTIONAL ACTIVATOR-RELATED"/>
    <property type="match status" value="1"/>
</dbReference>
<dbReference type="InterPro" id="IPR000847">
    <property type="entry name" value="LysR_HTH_N"/>
</dbReference>
<dbReference type="RefSeq" id="WP_187636553.1">
    <property type="nucleotide sequence ID" value="NZ_VZQQ01000021.1"/>
</dbReference>
<dbReference type="InterPro" id="IPR036388">
    <property type="entry name" value="WH-like_DNA-bd_sf"/>
</dbReference>
<dbReference type="Proteomes" id="UP000736373">
    <property type="component" value="Unassembled WGS sequence"/>
</dbReference>
<proteinExistence type="inferred from homology"/>
<comment type="caution">
    <text evidence="6">The sequence shown here is derived from an EMBL/GenBank/DDBJ whole genome shotgun (WGS) entry which is preliminary data.</text>
</comment>
<feature type="domain" description="HTH lysR-type" evidence="5">
    <location>
        <begin position="143"/>
        <end position="200"/>
    </location>
</feature>
<dbReference type="Gene3D" id="3.40.190.10">
    <property type="entry name" value="Periplasmic binding protein-like II"/>
    <property type="match status" value="2"/>
</dbReference>
<sequence length="445" mass="47414">MGPVCIDAEPACPQDSGEPDSWGRAAPCAPGGGVLLLKLRSLRAVVAVIGHESVTQAAHSLHLSPSAVARAISDIESELGFPLFQRSVRGLVPNPAGSLLGMRATRALAELADGHREAFAHAVRSDGAERNVERGAGRFAEVVTLPQLSSFVAVSELGSGALAAQRLQCSQPTIQRNLDQLENLSGMKLFRRTPQGTRLTDDGLALLGPVKRALWELAIADDELGRFGGRRHGSVVVAALPLSSSFLLPQAIDRLVCKHTDLMVTIVDGTYDALIRQLRHADVDMIVGALRVHDVPPDIRQEALFDDTLRVVTRPGHPCFNQCATTLADLMTYDWLTPLPGTPARTTFERIFVAEGLDPPKTRLQVNSSAVVRGLLSGSDRLALLSPVQIFEELQSGELAVVPVPLRDATRAIGIATRSDGVLSPGALQLVEELRAVSAAMRGGA</sequence>
<name>A0ABR7PTH7_9BURK</name>
<keyword evidence="3" id="KW-0238">DNA-binding</keyword>
<evidence type="ECO:0000256" key="3">
    <source>
        <dbReference type="ARBA" id="ARBA00023125"/>
    </source>
</evidence>
<dbReference type="Pfam" id="PF03466">
    <property type="entry name" value="LysR_substrate"/>
    <property type="match status" value="1"/>
</dbReference>
<dbReference type="InterPro" id="IPR050950">
    <property type="entry name" value="HTH-type_LysR_regulators"/>
</dbReference>
<dbReference type="EMBL" id="VZQQ01000021">
    <property type="protein sequence ID" value="MBC8749555.1"/>
    <property type="molecule type" value="Genomic_DNA"/>
</dbReference>